<comment type="caution">
    <text evidence="4">The sequence shown here is derived from an EMBL/GenBank/DDBJ whole genome shotgun (WGS) entry which is preliminary data.</text>
</comment>
<evidence type="ECO:0000313" key="4">
    <source>
        <dbReference type="EMBL" id="KAJ6793889.1"/>
    </source>
</evidence>
<protein>
    <recommendedName>
        <fullName evidence="3">DUF7906 domain-containing protein</fullName>
    </recommendedName>
</protein>
<name>A0AAX6DQD0_IRIPA</name>
<dbReference type="PANTHER" id="PTHR31515">
    <property type="entry name" value="TRANSMEMBRANE PROTEIN-RELATED"/>
    <property type="match status" value="1"/>
</dbReference>
<feature type="domain" description="DUF7906" evidence="3">
    <location>
        <begin position="82"/>
        <end position="305"/>
    </location>
</feature>
<dbReference type="InterPro" id="IPR057228">
    <property type="entry name" value="DUF7906"/>
</dbReference>
<evidence type="ECO:0000313" key="5">
    <source>
        <dbReference type="Proteomes" id="UP001140949"/>
    </source>
</evidence>
<reference evidence="4" key="2">
    <citation type="submission" date="2023-04" db="EMBL/GenBank/DDBJ databases">
        <authorList>
            <person name="Bruccoleri R.E."/>
            <person name="Oakeley E.J."/>
            <person name="Faust A.-M."/>
            <person name="Dessus-Babus S."/>
            <person name="Altorfer M."/>
            <person name="Burckhardt D."/>
            <person name="Oertli M."/>
            <person name="Naumann U."/>
            <person name="Petersen F."/>
            <person name="Wong J."/>
        </authorList>
    </citation>
    <scope>NUCLEOTIDE SEQUENCE</scope>
    <source>
        <strain evidence="4">GSM-AAB239-AS_SAM_17_03QT</strain>
        <tissue evidence="4">Leaf</tissue>
    </source>
</reference>
<dbReference type="Pfam" id="PF25483">
    <property type="entry name" value="DUF7906"/>
    <property type="match status" value="1"/>
</dbReference>
<feature type="signal peptide" evidence="2">
    <location>
        <begin position="1"/>
        <end position="23"/>
    </location>
</feature>
<gene>
    <name evidence="4" type="ORF">M6B38_232885</name>
</gene>
<proteinExistence type="predicted"/>
<dbReference type="AlphaFoldDB" id="A0AAX6DQD0"/>
<accession>A0AAX6DQD0</accession>
<feature type="region of interest" description="Disordered" evidence="1">
    <location>
        <begin position="400"/>
        <end position="443"/>
    </location>
</feature>
<evidence type="ECO:0000256" key="2">
    <source>
        <dbReference type="SAM" id="SignalP"/>
    </source>
</evidence>
<keyword evidence="5" id="KW-1185">Reference proteome</keyword>
<dbReference type="PANTHER" id="PTHR31515:SF4">
    <property type="entry name" value="TRANSMEMBRANE PROTEIN"/>
    <property type="match status" value="1"/>
</dbReference>
<feature type="chain" id="PRO_5043511773" description="DUF7906 domain-containing protein" evidence="2">
    <location>
        <begin position="24"/>
        <end position="443"/>
    </location>
</feature>
<dbReference type="EMBL" id="JANAVB010042618">
    <property type="protein sequence ID" value="KAJ6793889.1"/>
    <property type="molecule type" value="Genomic_DNA"/>
</dbReference>
<feature type="compositionally biased region" description="Basic and acidic residues" evidence="1">
    <location>
        <begin position="412"/>
        <end position="428"/>
    </location>
</feature>
<dbReference type="Proteomes" id="UP001140949">
    <property type="component" value="Unassembled WGS sequence"/>
</dbReference>
<evidence type="ECO:0000256" key="1">
    <source>
        <dbReference type="SAM" id="MobiDB-lite"/>
    </source>
</evidence>
<evidence type="ECO:0000259" key="3">
    <source>
        <dbReference type="Pfam" id="PF25483"/>
    </source>
</evidence>
<reference evidence="4" key="1">
    <citation type="journal article" date="2023" name="GigaByte">
        <title>Genome assembly of the bearded iris, Iris pallida Lam.</title>
        <authorList>
            <person name="Bruccoleri R.E."/>
            <person name="Oakeley E.J."/>
            <person name="Faust A.M.E."/>
            <person name="Altorfer M."/>
            <person name="Dessus-Babus S."/>
            <person name="Burckhardt D."/>
            <person name="Oertli M."/>
            <person name="Naumann U."/>
            <person name="Petersen F."/>
            <person name="Wong J."/>
        </authorList>
    </citation>
    <scope>NUCLEOTIDE SEQUENCE</scope>
    <source>
        <strain evidence="4">GSM-AAB239-AS_SAM_17_03QT</strain>
    </source>
</reference>
<keyword evidence="2" id="KW-0732">Signal</keyword>
<sequence>MSSLRRRLLFLFASLSLLPSSPSLPTIGLDAFHSEQSRLDPVATKDTYTLLPTSLKRSPSLSSPLPPVPSLVSSLLSSLQIPFPLHVRLVGPSFLSSAPSLLSSFVSAAAPSSSHFHSIAASGSHALSVSHSLHLHPSLSPLSLSSSISSAIKSHLDSSPSPLHRSSLHPVPYSLVDRLVRSDFLSHSPSASPPGALFLYLLYPDLPRPRPYAYSYEEANATRDPSPAFSKCLGSIWTGAERYAWIDLAAGPVDYGPALSGEGLLPRGEFHPLASLHKKTPASDRALLADLASLVLSAYRTLLVPSLRIPVFFQNSLLVQFVHIRAGGSDAPDSRRPRLRLHREVDKGRRPRVRGPPGAEVQVVQREARRLPRMFLRRVEVDELVHVPIPVRELHPDRQRVPRLEAAASGADRLRRRDPQGGGDRGRGVLEGPSGVCLRSGLR</sequence>
<organism evidence="4 5">
    <name type="scientific">Iris pallida</name>
    <name type="common">Sweet iris</name>
    <dbReference type="NCBI Taxonomy" id="29817"/>
    <lineage>
        <taxon>Eukaryota</taxon>
        <taxon>Viridiplantae</taxon>
        <taxon>Streptophyta</taxon>
        <taxon>Embryophyta</taxon>
        <taxon>Tracheophyta</taxon>
        <taxon>Spermatophyta</taxon>
        <taxon>Magnoliopsida</taxon>
        <taxon>Liliopsida</taxon>
        <taxon>Asparagales</taxon>
        <taxon>Iridaceae</taxon>
        <taxon>Iridoideae</taxon>
        <taxon>Irideae</taxon>
        <taxon>Iris</taxon>
    </lineage>
</organism>